<dbReference type="STRING" id="694427.Palpr_0806"/>
<dbReference type="GO" id="GO:0016757">
    <property type="term" value="F:glycosyltransferase activity"/>
    <property type="evidence" value="ECO:0007669"/>
    <property type="project" value="InterPro"/>
</dbReference>
<dbReference type="InterPro" id="IPR050194">
    <property type="entry name" value="Glycosyltransferase_grp1"/>
</dbReference>
<dbReference type="RefSeq" id="WP_013444329.1">
    <property type="nucleotide sequence ID" value="NC_014734.1"/>
</dbReference>
<sequence>MKPTLTKVLFLSQWYPHRNDQMFGLFVQKHAEAASLFCQIKVLYVQSDASITDFETEIKEQNNLSEIIVYYPAKKQNLLSKILNTINYYRAYWKGYKIIYSDDFKPDIIHANILTRTACVAYIFKLLKGIPYVITEHWSRYLPARDSFNGTLRKLVTRIVVSNADAILPVSENLKQAMQSHKLLNNNYIVVNNVVDNSFFTESTVIHRSKKRIIHVSCFDEEAKNIKGIISATFELSRQREDFELMLIGTGIDFEIVKKYADTLDFQKDVIHFLGEKTPKEVANWMQNSDFLILFSNFETAGVVIAESLACGKPVISTCVGIAPECIDESNGILLSTNTESELVEKMNYLLDNFQSYDANLIKADAKNKFSYAHIGKQLSTIYEKSILRK</sequence>
<dbReference type="CAZy" id="GT4">
    <property type="family name" value="Glycosyltransferase Family 4"/>
</dbReference>
<dbReference type="Gene3D" id="3.40.50.2000">
    <property type="entry name" value="Glycogen Phosphorylase B"/>
    <property type="match status" value="2"/>
</dbReference>
<dbReference type="eggNOG" id="COG0438">
    <property type="taxonomic scope" value="Bacteria"/>
</dbReference>
<reference evidence="3 4" key="2">
    <citation type="journal article" date="2011" name="Stand. Genomic Sci.">
        <title>Complete genome sequence of Paludibacter propionicigenes type strain (WB4).</title>
        <authorList>
            <person name="Gronow S."/>
            <person name="Munk C."/>
            <person name="Lapidus A."/>
            <person name="Nolan M."/>
            <person name="Lucas S."/>
            <person name="Hammon N."/>
            <person name="Deshpande S."/>
            <person name="Cheng J.F."/>
            <person name="Tapia R."/>
            <person name="Han C."/>
            <person name="Goodwin L."/>
            <person name="Pitluck S."/>
            <person name="Liolios K."/>
            <person name="Ivanova N."/>
            <person name="Mavromatis K."/>
            <person name="Mikhailova N."/>
            <person name="Pati A."/>
            <person name="Chen A."/>
            <person name="Palaniappan K."/>
            <person name="Land M."/>
            <person name="Hauser L."/>
            <person name="Chang Y.J."/>
            <person name="Jeffries C.D."/>
            <person name="Brambilla E."/>
            <person name="Rohde M."/>
            <person name="Goker M."/>
            <person name="Detter J.C."/>
            <person name="Woyke T."/>
            <person name="Bristow J."/>
            <person name="Eisen J.A."/>
            <person name="Markowitz V."/>
            <person name="Hugenholtz P."/>
            <person name="Kyrpides N.C."/>
            <person name="Klenk H.P."/>
        </authorList>
    </citation>
    <scope>NUCLEOTIDE SEQUENCE [LARGE SCALE GENOMIC DNA]</scope>
    <source>
        <strain evidence="4">DSM 17365 / JCM 13257 / WB4</strain>
    </source>
</reference>
<dbReference type="PANTHER" id="PTHR45947:SF3">
    <property type="entry name" value="SULFOQUINOVOSYL TRANSFERASE SQD2"/>
    <property type="match status" value="1"/>
</dbReference>
<name>E4T2L6_PALPW</name>
<dbReference type="InterPro" id="IPR028098">
    <property type="entry name" value="Glyco_trans_4-like_N"/>
</dbReference>
<keyword evidence="3" id="KW-0808">Transferase</keyword>
<dbReference type="HOGENOM" id="CLU_009583_2_4_10"/>
<dbReference type="Pfam" id="PF13439">
    <property type="entry name" value="Glyco_transf_4"/>
    <property type="match status" value="1"/>
</dbReference>
<dbReference type="AlphaFoldDB" id="E4T2L6"/>
<evidence type="ECO:0000313" key="3">
    <source>
        <dbReference type="EMBL" id="ADQ78960.1"/>
    </source>
</evidence>
<evidence type="ECO:0000259" key="2">
    <source>
        <dbReference type="Pfam" id="PF13439"/>
    </source>
</evidence>
<dbReference type="EMBL" id="CP002345">
    <property type="protein sequence ID" value="ADQ78960.1"/>
    <property type="molecule type" value="Genomic_DNA"/>
</dbReference>
<keyword evidence="4" id="KW-1185">Reference proteome</keyword>
<dbReference type="SUPFAM" id="SSF53756">
    <property type="entry name" value="UDP-Glycosyltransferase/glycogen phosphorylase"/>
    <property type="match status" value="1"/>
</dbReference>
<evidence type="ECO:0000259" key="1">
    <source>
        <dbReference type="Pfam" id="PF00534"/>
    </source>
</evidence>
<dbReference type="PANTHER" id="PTHR45947">
    <property type="entry name" value="SULFOQUINOVOSYL TRANSFERASE SQD2"/>
    <property type="match status" value="1"/>
</dbReference>
<dbReference type="Proteomes" id="UP000008718">
    <property type="component" value="Chromosome"/>
</dbReference>
<gene>
    <name evidence="3" type="ordered locus">Palpr_0806</name>
</gene>
<dbReference type="CDD" id="cd03801">
    <property type="entry name" value="GT4_PimA-like"/>
    <property type="match status" value="1"/>
</dbReference>
<accession>E4T2L6</accession>
<dbReference type="KEGG" id="ppn:Palpr_0806"/>
<evidence type="ECO:0000313" key="4">
    <source>
        <dbReference type="Proteomes" id="UP000008718"/>
    </source>
</evidence>
<organism evidence="3 4">
    <name type="scientific">Paludibacter propionicigenes (strain DSM 17365 / JCM 13257 / WB4)</name>
    <dbReference type="NCBI Taxonomy" id="694427"/>
    <lineage>
        <taxon>Bacteria</taxon>
        <taxon>Pseudomonadati</taxon>
        <taxon>Bacteroidota</taxon>
        <taxon>Bacteroidia</taxon>
        <taxon>Bacteroidales</taxon>
        <taxon>Paludibacteraceae</taxon>
        <taxon>Paludibacter</taxon>
    </lineage>
</organism>
<feature type="domain" description="Glycosyltransferase subfamily 4-like N-terminal" evidence="2">
    <location>
        <begin position="93"/>
        <end position="197"/>
    </location>
</feature>
<dbReference type="OrthoDB" id="9811239at2"/>
<protein>
    <submittedName>
        <fullName evidence="3">Glycosyl transferase group 1</fullName>
    </submittedName>
</protein>
<dbReference type="InterPro" id="IPR001296">
    <property type="entry name" value="Glyco_trans_1"/>
</dbReference>
<proteinExistence type="predicted"/>
<dbReference type="Pfam" id="PF00534">
    <property type="entry name" value="Glycos_transf_1"/>
    <property type="match status" value="1"/>
</dbReference>
<feature type="domain" description="Glycosyl transferase family 1" evidence="1">
    <location>
        <begin position="204"/>
        <end position="361"/>
    </location>
</feature>
<reference key="1">
    <citation type="submission" date="2010-11" db="EMBL/GenBank/DDBJ databases">
        <title>The complete genome of Paludibacter propionicigenes DSM 17365.</title>
        <authorList>
            <consortium name="US DOE Joint Genome Institute (JGI-PGF)"/>
            <person name="Lucas S."/>
            <person name="Copeland A."/>
            <person name="Lapidus A."/>
            <person name="Bruce D."/>
            <person name="Goodwin L."/>
            <person name="Pitluck S."/>
            <person name="Kyrpides N."/>
            <person name="Mavromatis K."/>
            <person name="Ivanova N."/>
            <person name="Munk A.C."/>
            <person name="Brettin T."/>
            <person name="Detter J.C."/>
            <person name="Han C."/>
            <person name="Tapia R."/>
            <person name="Land M."/>
            <person name="Hauser L."/>
            <person name="Markowitz V."/>
            <person name="Cheng J.-F."/>
            <person name="Hugenholtz P."/>
            <person name="Woyke T."/>
            <person name="Wu D."/>
            <person name="Gronow S."/>
            <person name="Wellnitz S."/>
            <person name="Brambilla E."/>
            <person name="Klenk H.-P."/>
            <person name="Eisen J.A."/>
        </authorList>
    </citation>
    <scope>NUCLEOTIDE SEQUENCE</scope>
    <source>
        <strain>WB4</strain>
    </source>
</reference>